<evidence type="ECO:0000313" key="1">
    <source>
        <dbReference type="EMBL" id="CAI9099089.1"/>
    </source>
</evidence>
<sequence length="282" mass="31847">MTDANIDLLCYWNGRMATGLHGLAYEGATPKAIKVSSRIKYSELVHKIYAITGDEKEQVHIKIICRYPSSNKEYIALLVKDNDTLNIVLDATKQPGVYCLEIYLEIDRPDMDIRGRQKTFSQASTQVLIEENCNVMEGTINHGQRKREVFLSQRSIQSLEMDSIEDRNEHEDLALDDGLPEVNCTSTVEEIVAAEAEYLFINGTEINNYLLESDDEIEVEENEPLDLSAEEAPTPHFTNIEGMNNAKIDATISNGHLAAPTDDDELYVGRRLCQEDKELLVF</sequence>
<dbReference type="EMBL" id="OX459120">
    <property type="protein sequence ID" value="CAI9099089.1"/>
    <property type="molecule type" value="Genomic_DNA"/>
</dbReference>
<gene>
    <name evidence="1" type="ORF">OLC1_LOCUS9171</name>
</gene>
<keyword evidence="2" id="KW-1185">Reference proteome</keyword>
<evidence type="ECO:0000313" key="2">
    <source>
        <dbReference type="Proteomes" id="UP001161247"/>
    </source>
</evidence>
<accession>A0AAV1CU03</accession>
<protein>
    <submittedName>
        <fullName evidence="1">OLC1v1035860C1</fullName>
    </submittedName>
</protein>
<organism evidence="1 2">
    <name type="scientific">Oldenlandia corymbosa var. corymbosa</name>
    <dbReference type="NCBI Taxonomy" id="529605"/>
    <lineage>
        <taxon>Eukaryota</taxon>
        <taxon>Viridiplantae</taxon>
        <taxon>Streptophyta</taxon>
        <taxon>Embryophyta</taxon>
        <taxon>Tracheophyta</taxon>
        <taxon>Spermatophyta</taxon>
        <taxon>Magnoliopsida</taxon>
        <taxon>eudicotyledons</taxon>
        <taxon>Gunneridae</taxon>
        <taxon>Pentapetalae</taxon>
        <taxon>asterids</taxon>
        <taxon>lamiids</taxon>
        <taxon>Gentianales</taxon>
        <taxon>Rubiaceae</taxon>
        <taxon>Rubioideae</taxon>
        <taxon>Spermacoceae</taxon>
        <taxon>Hedyotis-Oldenlandia complex</taxon>
        <taxon>Oldenlandia</taxon>
    </lineage>
</organism>
<dbReference type="Proteomes" id="UP001161247">
    <property type="component" value="Chromosome 3"/>
</dbReference>
<dbReference type="AlphaFoldDB" id="A0AAV1CU03"/>
<reference evidence="1" key="1">
    <citation type="submission" date="2023-03" db="EMBL/GenBank/DDBJ databases">
        <authorList>
            <person name="Julca I."/>
        </authorList>
    </citation>
    <scope>NUCLEOTIDE SEQUENCE</scope>
</reference>
<name>A0AAV1CU03_OLDCO</name>
<proteinExistence type="predicted"/>